<gene>
    <name evidence="1" type="ORF">T440DRAFT_494196</name>
</gene>
<evidence type="ECO:0000313" key="2">
    <source>
        <dbReference type="Proteomes" id="UP000799423"/>
    </source>
</evidence>
<dbReference type="AlphaFoldDB" id="A0A6A7AQ81"/>
<name>A0A6A7AQ81_9PLEO</name>
<evidence type="ECO:0000313" key="1">
    <source>
        <dbReference type="EMBL" id="KAF2844235.1"/>
    </source>
</evidence>
<keyword evidence="2" id="KW-1185">Reference proteome</keyword>
<sequence length="248" mass="27926">MASALDSNRQGAIRLDGAVYDKVLREQGIDKVTKKDRNKLKERGFDRGLLCLLPFIEISENQLYNMTTAEINEFHILADGKKLEIAGRCEIGMSIQDMFTRDVEFAFEKEYLSSFDRLSEYEMVALLQPVSYPKVNSYMPDSTWSKPPSWPWEWPMDPTWAPLDACELCSLEECICLSELPQNRHRIVDYGPKGRGIQARGALSDDLAFSKGEDIQELVGDAVGVPEAVVFPAPAPGQIEDVIPLLHK</sequence>
<accession>A0A6A7AQ81</accession>
<dbReference type="EMBL" id="MU006398">
    <property type="protein sequence ID" value="KAF2844235.1"/>
    <property type="molecule type" value="Genomic_DNA"/>
</dbReference>
<protein>
    <submittedName>
        <fullName evidence="1">Uncharacterized protein</fullName>
    </submittedName>
</protein>
<proteinExistence type="predicted"/>
<dbReference type="Proteomes" id="UP000799423">
    <property type="component" value="Unassembled WGS sequence"/>
</dbReference>
<reference evidence="1" key="1">
    <citation type="submission" date="2020-01" db="EMBL/GenBank/DDBJ databases">
        <authorList>
            <consortium name="DOE Joint Genome Institute"/>
            <person name="Haridas S."/>
            <person name="Albert R."/>
            <person name="Binder M."/>
            <person name="Bloem J."/>
            <person name="Labutti K."/>
            <person name="Salamov A."/>
            <person name="Andreopoulos B."/>
            <person name="Baker S.E."/>
            <person name="Barry K."/>
            <person name="Bills G."/>
            <person name="Bluhm B.H."/>
            <person name="Cannon C."/>
            <person name="Castanera R."/>
            <person name="Culley D.E."/>
            <person name="Daum C."/>
            <person name="Ezra D."/>
            <person name="Gonzalez J.B."/>
            <person name="Henrissat B."/>
            <person name="Kuo A."/>
            <person name="Liang C."/>
            <person name="Lipzen A."/>
            <person name="Lutzoni F."/>
            <person name="Magnuson J."/>
            <person name="Mondo S."/>
            <person name="Nolan M."/>
            <person name="Ohm R."/>
            <person name="Pangilinan J."/>
            <person name="Park H.-J."/>
            <person name="Ramirez L."/>
            <person name="Alfaro M."/>
            <person name="Sun H."/>
            <person name="Tritt A."/>
            <person name="Yoshinaga Y."/>
            <person name="Zwiers L.-H."/>
            <person name="Turgeon B.G."/>
            <person name="Goodwin S.B."/>
            <person name="Spatafora J.W."/>
            <person name="Crous P.W."/>
            <person name="Grigoriev I.V."/>
        </authorList>
    </citation>
    <scope>NUCLEOTIDE SEQUENCE</scope>
    <source>
        <strain evidence="1">IPT5</strain>
    </source>
</reference>
<organism evidence="1 2">
    <name type="scientific">Plenodomus tracheiphilus IPT5</name>
    <dbReference type="NCBI Taxonomy" id="1408161"/>
    <lineage>
        <taxon>Eukaryota</taxon>
        <taxon>Fungi</taxon>
        <taxon>Dikarya</taxon>
        <taxon>Ascomycota</taxon>
        <taxon>Pezizomycotina</taxon>
        <taxon>Dothideomycetes</taxon>
        <taxon>Pleosporomycetidae</taxon>
        <taxon>Pleosporales</taxon>
        <taxon>Pleosporineae</taxon>
        <taxon>Leptosphaeriaceae</taxon>
        <taxon>Plenodomus</taxon>
    </lineage>
</organism>
<dbReference type="OrthoDB" id="3794478at2759"/>